<evidence type="ECO:0000313" key="3">
    <source>
        <dbReference type="Proteomes" id="UP001066276"/>
    </source>
</evidence>
<dbReference type="EMBL" id="JANPWB010000003">
    <property type="protein sequence ID" value="KAJ1199944.1"/>
    <property type="molecule type" value="Genomic_DNA"/>
</dbReference>
<name>A0AAV7VIS2_PLEWA</name>
<evidence type="ECO:0000313" key="2">
    <source>
        <dbReference type="EMBL" id="KAJ1199944.1"/>
    </source>
</evidence>
<feature type="compositionally biased region" description="Polar residues" evidence="1">
    <location>
        <begin position="187"/>
        <end position="200"/>
    </location>
</feature>
<dbReference type="Proteomes" id="UP001066276">
    <property type="component" value="Chromosome 2_1"/>
</dbReference>
<reference evidence="2" key="1">
    <citation type="journal article" date="2022" name="bioRxiv">
        <title>Sequencing and chromosome-scale assembly of the giantPleurodeles waltlgenome.</title>
        <authorList>
            <person name="Brown T."/>
            <person name="Elewa A."/>
            <person name="Iarovenko S."/>
            <person name="Subramanian E."/>
            <person name="Araus A.J."/>
            <person name="Petzold A."/>
            <person name="Susuki M."/>
            <person name="Suzuki K.-i.T."/>
            <person name="Hayashi T."/>
            <person name="Toyoda A."/>
            <person name="Oliveira C."/>
            <person name="Osipova E."/>
            <person name="Leigh N.D."/>
            <person name="Simon A."/>
            <person name="Yun M.H."/>
        </authorList>
    </citation>
    <scope>NUCLEOTIDE SEQUENCE</scope>
    <source>
        <strain evidence="2">20211129_DDA</strain>
        <tissue evidence="2">Liver</tissue>
    </source>
</reference>
<gene>
    <name evidence="2" type="ORF">NDU88_003775</name>
</gene>
<keyword evidence="3" id="KW-1185">Reference proteome</keyword>
<proteinExistence type="predicted"/>
<comment type="caution">
    <text evidence="2">The sequence shown here is derived from an EMBL/GenBank/DDBJ whole genome shotgun (WGS) entry which is preliminary data.</text>
</comment>
<feature type="region of interest" description="Disordered" evidence="1">
    <location>
        <begin position="187"/>
        <end position="229"/>
    </location>
</feature>
<feature type="region of interest" description="Disordered" evidence="1">
    <location>
        <begin position="46"/>
        <end position="65"/>
    </location>
</feature>
<feature type="region of interest" description="Disordered" evidence="1">
    <location>
        <begin position="1"/>
        <end position="30"/>
    </location>
</feature>
<organism evidence="2 3">
    <name type="scientific">Pleurodeles waltl</name>
    <name type="common">Iberian ribbed newt</name>
    <dbReference type="NCBI Taxonomy" id="8319"/>
    <lineage>
        <taxon>Eukaryota</taxon>
        <taxon>Metazoa</taxon>
        <taxon>Chordata</taxon>
        <taxon>Craniata</taxon>
        <taxon>Vertebrata</taxon>
        <taxon>Euteleostomi</taxon>
        <taxon>Amphibia</taxon>
        <taxon>Batrachia</taxon>
        <taxon>Caudata</taxon>
        <taxon>Salamandroidea</taxon>
        <taxon>Salamandridae</taxon>
        <taxon>Pleurodelinae</taxon>
        <taxon>Pleurodeles</taxon>
    </lineage>
</organism>
<protein>
    <submittedName>
        <fullName evidence="2">Uncharacterized protein</fullName>
    </submittedName>
</protein>
<dbReference type="AlphaFoldDB" id="A0AAV7VIS2"/>
<accession>A0AAV7VIS2</accession>
<feature type="compositionally biased region" description="Low complexity" evidence="1">
    <location>
        <begin position="203"/>
        <end position="215"/>
    </location>
</feature>
<evidence type="ECO:0000256" key="1">
    <source>
        <dbReference type="SAM" id="MobiDB-lite"/>
    </source>
</evidence>
<sequence length="229" mass="24107">MSRLRVRSLNGASGSPRVQRGPSTIRGGSNKSLRLCLAPQHLSPCVPQARRPSCRDHQTPPHRRLATGTSTTLLITSSSQVGSLSTSWGAGPRGRRGPGPLCTTGLLCASARPRAAARVSDRGRRDTPRLLHRGLRLEDPRPSSPRVVARIVDGVSGAPTTAGRCHGYGAPLQADAAASQELRLSQRAQMCDVSSDSTRPSLAPGSTAPRPGARAPTPPLWTTMWAGAK</sequence>